<feature type="region of interest" description="Disordered" evidence="1">
    <location>
        <begin position="55"/>
        <end position="93"/>
    </location>
</feature>
<evidence type="ECO:0000256" key="1">
    <source>
        <dbReference type="SAM" id="MobiDB-lite"/>
    </source>
</evidence>
<dbReference type="Gramene" id="OBART10G06930.1">
    <property type="protein sequence ID" value="OBART10G06930.1"/>
    <property type="gene ID" value="OBART10G06930"/>
</dbReference>
<dbReference type="EnsemblPlants" id="OBART10G06930.1">
    <property type="protein sequence ID" value="OBART10G06930.1"/>
    <property type="gene ID" value="OBART10G06930"/>
</dbReference>
<dbReference type="PaxDb" id="65489-OBART10G06930.1"/>
<dbReference type="SUPFAM" id="SSF47473">
    <property type="entry name" value="EF-hand"/>
    <property type="match status" value="1"/>
</dbReference>
<feature type="region of interest" description="Disordered" evidence="1">
    <location>
        <begin position="108"/>
        <end position="151"/>
    </location>
</feature>
<dbReference type="HOGENOM" id="CLU_1734250_0_0_1"/>
<organism evidence="2">
    <name type="scientific">Oryza barthii</name>
    <dbReference type="NCBI Taxonomy" id="65489"/>
    <lineage>
        <taxon>Eukaryota</taxon>
        <taxon>Viridiplantae</taxon>
        <taxon>Streptophyta</taxon>
        <taxon>Embryophyta</taxon>
        <taxon>Tracheophyta</taxon>
        <taxon>Spermatophyta</taxon>
        <taxon>Magnoliopsida</taxon>
        <taxon>Liliopsida</taxon>
        <taxon>Poales</taxon>
        <taxon>Poaceae</taxon>
        <taxon>BOP clade</taxon>
        <taxon>Oryzoideae</taxon>
        <taxon>Oryzeae</taxon>
        <taxon>Oryzinae</taxon>
        <taxon>Oryza</taxon>
    </lineage>
</organism>
<dbReference type="AlphaFoldDB" id="A0A0D3HCM5"/>
<reference evidence="2" key="2">
    <citation type="submission" date="2015-03" db="UniProtKB">
        <authorList>
            <consortium name="EnsemblPlants"/>
        </authorList>
    </citation>
    <scope>IDENTIFICATION</scope>
</reference>
<dbReference type="Proteomes" id="UP000026960">
    <property type="component" value="Chromosome 10"/>
</dbReference>
<keyword evidence="3" id="KW-1185">Reference proteome</keyword>
<reference evidence="2" key="1">
    <citation type="journal article" date="2009" name="Rice">
        <title>De Novo Next Generation Sequencing of Plant Genomes.</title>
        <authorList>
            <person name="Rounsley S."/>
            <person name="Marri P.R."/>
            <person name="Yu Y."/>
            <person name="He R."/>
            <person name="Sisneros N."/>
            <person name="Goicoechea J.L."/>
            <person name="Lee S.J."/>
            <person name="Angelova A."/>
            <person name="Kudrna D."/>
            <person name="Luo M."/>
            <person name="Affourtit J."/>
            <person name="Desany B."/>
            <person name="Knight J."/>
            <person name="Niazi F."/>
            <person name="Egholm M."/>
            <person name="Wing R.A."/>
        </authorList>
    </citation>
    <scope>NUCLEOTIDE SEQUENCE [LARGE SCALE GENOMIC DNA]</scope>
    <source>
        <strain evidence="2">cv. IRGC 105608</strain>
    </source>
</reference>
<accession>A0A0D3HCM5</accession>
<feature type="compositionally biased region" description="Basic and acidic residues" evidence="1">
    <location>
        <begin position="142"/>
        <end position="151"/>
    </location>
</feature>
<evidence type="ECO:0000313" key="3">
    <source>
        <dbReference type="Proteomes" id="UP000026960"/>
    </source>
</evidence>
<sequence>MASSLTPSPATSCALHQERLTNEEVDEMIHEIDGGRWINYKEFVKWDYSVDILHDSGSEQDESGDEGDEHPPFPEEVAVHQAGSPPVPPLPAVGDQLLLHAVEAAVRAHHRSPAQAAPPHSLVAAEQVADDPSRFQQRHVPGRVDDVVHER</sequence>
<dbReference type="InterPro" id="IPR011992">
    <property type="entry name" value="EF-hand-dom_pair"/>
</dbReference>
<protein>
    <submittedName>
        <fullName evidence="2">Uncharacterized protein</fullName>
    </submittedName>
</protein>
<evidence type="ECO:0000313" key="2">
    <source>
        <dbReference type="EnsemblPlants" id="OBART10G06930.1"/>
    </source>
</evidence>
<feature type="compositionally biased region" description="Acidic residues" evidence="1">
    <location>
        <begin position="58"/>
        <end position="68"/>
    </location>
</feature>
<proteinExistence type="predicted"/>
<dbReference type="Gene3D" id="1.10.238.10">
    <property type="entry name" value="EF-hand"/>
    <property type="match status" value="1"/>
</dbReference>
<name>A0A0D3HCM5_9ORYZ</name>